<dbReference type="GO" id="GO:0019781">
    <property type="term" value="F:NEDD8 activating enzyme activity"/>
    <property type="evidence" value="ECO:0007669"/>
    <property type="project" value="TreeGrafter"/>
</dbReference>
<evidence type="ECO:0000313" key="1">
    <source>
        <dbReference type="EMBL" id="GMH85891.1"/>
    </source>
</evidence>
<dbReference type="GO" id="GO:0005737">
    <property type="term" value="C:cytoplasm"/>
    <property type="evidence" value="ECO:0007669"/>
    <property type="project" value="TreeGrafter"/>
</dbReference>
<dbReference type="PANTHER" id="PTHR10953:SF29">
    <property type="entry name" value="NEDD8-ACTIVATING ENZYME E1 REGULATORY SUBUNIT"/>
    <property type="match status" value="1"/>
</dbReference>
<sequence length="646" mass="70613">MNDSSLRGLRRTDGLTEGSLTHIRATFVPHLCHICATSLSLSHTQASDNKYDRQLRLWGASGQESLGLSHAILIGTSASAGTELLKNLVLPGLGGFTTVDTGMYPQAGDSTFRDSTATIPSSNFFSPMPDESTKDKSKAEVIAGTLNELNPEVKGGFHVPSCSISEFISNAVPGASTPQTSLTEYIKNQSNLTYPPSTVPTSSGATGTILLIGNDLPASDFLSLSKVSRVLGLPCILVRTYGMIGSMRIQSAKEQFTVLQPRPSTEKFDLRLNSTSLTPSSFPSLSEFVDRKTARLKEMDVQQHSHVPYVALLCRAVKQWSEDKGSMPSTFDDKALFKETIKKESLNYNDELNYQEAVEKAYTAYAPDSGVPDEVKDLLECSNVNEISGESNVFDILLSSLKVYLEGNGGMPPLNGSIPDMTSDTDSYVELQKIYLERSAKDLKEFTEIVNSKVKEIGKEENHIPPATISTFVKNVPYLTVVPSKSYFDEMTNGPSDDDKEALMEQVWDPYEVFEHSPFLWWVGLKACEMHHIENNHWPGKDYEKDAESKKAEVDMLATTMLSIFEKYGVDVSDMEAEGEGVSKPVVAKIAEEMCRFNGAEMHNVGSVLGGVAGQEAVKIITGQYVPIKNTYLFNGIVGCAGVLMG</sequence>
<dbReference type="GO" id="GO:0045116">
    <property type="term" value="P:protein neddylation"/>
    <property type="evidence" value="ECO:0007669"/>
    <property type="project" value="TreeGrafter"/>
</dbReference>
<keyword evidence="2" id="KW-1185">Reference proteome</keyword>
<dbReference type="Gene3D" id="3.40.50.720">
    <property type="entry name" value="NAD(P)-binding Rossmann-like Domain"/>
    <property type="match status" value="2"/>
</dbReference>
<gene>
    <name evidence="1" type="ORF">TrVE_jg3978</name>
</gene>
<dbReference type="PANTHER" id="PTHR10953">
    <property type="entry name" value="UBIQUITIN-ACTIVATING ENZYME E1"/>
    <property type="match status" value="1"/>
</dbReference>
<reference evidence="2" key="1">
    <citation type="journal article" date="2023" name="Commun. Biol.">
        <title>Genome analysis of Parmales, the sister group of diatoms, reveals the evolutionary specialization of diatoms from phago-mixotrophs to photoautotrophs.</title>
        <authorList>
            <person name="Ban H."/>
            <person name="Sato S."/>
            <person name="Yoshikawa S."/>
            <person name="Yamada K."/>
            <person name="Nakamura Y."/>
            <person name="Ichinomiya M."/>
            <person name="Sato N."/>
            <person name="Blanc-Mathieu R."/>
            <person name="Endo H."/>
            <person name="Kuwata A."/>
            <person name="Ogata H."/>
        </authorList>
    </citation>
    <scope>NUCLEOTIDE SEQUENCE [LARGE SCALE GENOMIC DNA]</scope>
    <source>
        <strain evidence="2">NIES 3699</strain>
    </source>
</reference>
<comment type="caution">
    <text evidence="1">The sequence shown here is derived from an EMBL/GenBank/DDBJ whole genome shotgun (WGS) entry which is preliminary data.</text>
</comment>
<dbReference type="InterPro" id="IPR035985">
    <property type="entry name" value="Ubiquitin-activating_enz"/>
</dbReference>
<dbReference type="InterPro" id="IPR045886">
    <property type="entry name" value="ThiF/MoeB/HesA"/>
</dbReference>
<protein>
    <recommendedName>
        <fullName evidence="3">NEDD8-activating enzyme E1 regulatory subunit</fullName>
    </recommendedName>
</protein>
<organism evidence="1 2">
    <name type="scientific">Triparma verrucosa</name>
    <dbReference type="NCBI Taxonomy" id="1606542"/>
    <lineage>
        <taxon>Eukaryota</taxon>
        <taxon>Sar</taxon>
        <taxon>Stramenopiles</taxon>
        <taxon>Ochrophyta</taxon>
        <taxon>Bolidophyceae</taxon>
        <taxon>Parmales</taxon>
        <taxon>Triparmaceae</taxon>
        <taxon>Triparma</taxon>
    </lineage>
</organism>
<dbReference type="Proteomes" id="UP001165160">
    <property type="component" value="Unassembled WGS sequence"/>
</dbReference>
<accession>A0A9W7BC63</accession>
<proteinExistence type="predicted"/>
<dbReference type="SUPFAM" id="SSF69572">
    <property type="entry name" value="Activating enzymes of the ubiquitin-like proteins"/>
    <property type="match status" value="1"/>
</dbReference>
<name>A0A9W7BC63_9STRA</name>
<dbReference type="EMBL" id="BRXX01000053">
    <property type="protein sequence ID" value="GMH85891.1"/>
    <property type="molecule type" value="Genomic_DNA"/>
</dbReference>
<dbReference type="AlphaFoldDB" id="A0A9W7BC63"/>
<evidence type="ECO:0008006" key="3">
    <source>
        <dbReference type="Google" id="ProtNLM"/>
    </source>
</evidence>
<evidence type="ECO:0000313" key="2">
    <source>
        <dbReference type="Proteomes" id="UP001165160"/>
    </source>
</evidence>